<evidence type="ECO:0000313" key="5">
    <source>
        <dbReference type="Proteomes" id="UP001293254"/>
    </source>
</evidence>
<reference evidence="4" key="2">
    <citation type="journal article" date="2024" name="Plant">
        <title>Genomic evolution and insights into agronomic trait innovations of Sesamum species.</title>
        <authorList>
            <person name="Miao H."/>
            <person name="Wang L."/>
            <person name="Qu L."/>
            <person name="Liu H."/>
            <person name="Sun Y."/>
            <person name="Le M."/>
            <person name="Wang Q."/>
            <person name="Wei S."/>
            <person name="Zheng Y."/>
            <person name="Lin W."/>
            <person name="Duan Y."/>
            <person name="Cao H."/>
            <person name="Xiong S."/>
            <person name="Wang X."/>
            <person name="Wei L."/>
            <person name="Li C."/>
            <person name="Ma Q."/>
            <person name="Ju M."/>
            <person name="Zhao R."/>
            <person name="Li G."/>
            <person name="Mu C."/>
            <person name="Tian Q."/>
            <person name="Mei H."/>
            <person name="Zhang T."/>
            <person name="Gao T."/>
            <person name="Zhang H."/>
        </authorList>
    </citation>
    <scope>NUCLEOTIDE SEQUENCE</scope>
    <source>
        <strain evidence="4">3651</strain>
    </source>
</reference>
<reference evidence="4" key="1">
    <citation type="submission" date="2020-06" db="EMBL/GenBank/DDBJ databases">
        <authorList>
            <person name="Li T."/>
            <person name="Hu X."/>
            <person name="Zhang T."/>
            <person name="Song X."/>
            <person name="Zhang H."/>
            <person name="Dai N."/>
            <person name="Sheng W."/>
            <person name="Hou X."/>
            <person name="Wei L."/>
        </authorList>
    </citation>
    <scope>NUCLEOTIDE SEQUENCE</scope>
    <source>
        <strain evidence="4">3651</strain>
        <tissue evidence="4">Leaf</tissue>
    </source>
</reference>
<keyword evidence="2" id="KW-0408">Iron</keyword>
<evidence type="ECO:0000256" key="1">
    <source>
        <dbReference type="ARBA" id="ARBA00022723"/>
    </source>
</evidence>
<dbReference type="InterPro" id="IPR044861">
    <property type="entry name" value="IPNS-like_FE2OG_OXY"/>
</dbReference>
<dbReference type="Gene3D" id="2.60.120.330">
    <property type="entry name" value="B-lactam Antibiotic, Isopenicillin N Synthase, Chain"/>
    <property type="match status" value="1"/>
</dbReference>
<protein>
    <submittedName>
        <fullName evidence="4">Protein SRG1</fullName>
    </submittedName>
</protein>
<dbReference type="GO" id="GO:0046872">
    <property type="term" value="F:metal ion binding"/>
    <property type="evidence" value="ECO:0007669"/>
    <property type="project" value="UniProtKB-KW"/>
</dbReference>
<accession>A0AAE1Y151</accession>
<organism evidence="4 5">
    <name type="scientific">Sesamum alatum</name>
    <dbReference type="NCBI Taxonomy" id="300844"/>
    <lineage>
        <taxon>Eukaryota</taxon>
        <taxon>Viridiplantae</taxon>
        <taxon>Streptophyta</taxon>
        <taxon>Embryophyta</taxon>
        <taxon>Tracheophyta</taxon>
        <taxon>Spermatophyta</taxon>
        <taxon>Magnoliopsida</taxon>
        <taxon>eudicotyledons</taxon>
        <taxon>Gunneridae</taxon>
        <taxon>Pentapetalae</taxon>
        <taxon>asterids</taxon>
        <taxon>lamiids</taxon>
        <taxon>Lamiales</taxon>
        <taxon>Pedaliaceae</taxon>
        <taxon>Sesamum</taxon>
    </lineage>
</organism>
<proteinExistence type="predicted"/>
<sequence length="200" mass="23097">MDPKLAKLGSSLPVPVVQQLAKEKLARVPPRYVRPDQHQQRILSTLNFSFPQIPVIDMYPSDSSHTLIEEKNKFRQKEGDIEGYGRAFVVFEEQKLDWADLFYVLTSPTYLTKLHLIPQLLPTFRDAIEIYASELKILAMKILKLMAKALDMKAEEMETLFAEGMQSMRMNYYPPCPQPELITGLYPHSDTVRLTILLRQ</sequence>
<dbReference type="InterPro" id="IPR027443">
    <property type="entry name" value="IPNS-like_sf"/>
</dbReference>
<evidence type="ECO:0000259" key="3">
    <source>
        <dbReference type="Pfam" id="PF03171"/>
    </source>
</evidence>
<dbReference type="AlphaFoldDB" id="A0AAE1Y151"/>
<name>A0AAE1Y151_9LAMI</name>
<gene>
    <name evidence="4" type="ORF">Salat_2062800</name>
</gene>
<comment type="caution">
    <text evidence="4">The sequence shown here is derived from an EMBL/GenBank/DDBJ whole genome shotgun (WGS) entry which is preliminary data.</text>
</comment>
<keyword evidence="1" id="KW-0479">Metal-binding</keyword>
<dbReference type="EMBL" id="JACGWO010000008">
    <property type="protein sequence ID" value="KAK4421123.1"/>
    <property type="molecule type" value="Genomic_DNA"/>
</dbReference>
<dbReference type="InterPro" id="IPR050295">
    <property type="entry name" value="Plant_2OG-oxidoreductases"/>
</dbReference>
<evidence type="ECO:0000256" key="2">
    <source>
        <dbReference type="ARBA" id="ARBA00023004"/>
    </source>
</evidence>
<dbReference type="Proteomes" id="UP001293254">
    <property type="component" value="Unassembled WGS sequence"/>
</dbReference>
<dbReference type="SUPFAM" id="SSF51197">
    <property type="entry name" value="Clavaminate synthase-like"/>
    <property type="match status" value="1"/>
</dbReference>
<dbReference type="PANTHER" id="PTHR47991">
    <property type="entry name" value="OXOGLUTARATE/IRON-DEPENDENT DIOXYGENASE"/>
    <property type="match status" value="1"/>
</dbReference>
<evidence type="ECO:0000313" key="4">
    <source>
        <dbReference type="EMBL" id="KAK4421123.1"/>
    </source>
</evidence>
<keyword evidence="5" id="KW-1185">Reference proteome</keyword>
<feature type="domain" description="Isopenicillin N synthase-like Fe(2+) 2OG dioxygenase" evidence="3">
    <location>
        <begin position="166"/>
        <end position="198"/>
    </location>
</feature>
<dbReference type="Pfam" id="PF03171">
    <property type="entry name" value="2OG-FeII_Oxy"/>
    <property type="match status" value="1"/>
</dbReference>